<evidence type="ECO:0000256" key="2">
    <source>
        <dbReference type="ARBA" id="ARBA00022475"/>
    </source>
</evidence>
<feature type="domain" description="ABC3 transporter permease C-terminal" evidence="7">
    <location>
        <begin position="260"/>
        <end position="375"/>
    </location>
</feature>
<dbReference type="RefSeq" id="WP_166410565.1">
    <property type="nucleotide sequence ID" value="NZ_CP049869.1"/>
</dbReference>
<evidence type="ECO:0000256" key="4">
    <source>
        <dbReference type="ARBA" id="ARBA00022989"/>
    </source>
</evidence>
<dbReference type="KEGG" id="spii:G7077_03845"/>
<sequence length="835" mass="88154">MTGLGWRGAWKLARRDLSGGFRGLRLLFICLFLGVTTLATIGSLTAAIQNELSVNGQAFLGGDLEVEISQREATGVEKAALAREGRLSETVRTQAMARRGDEQGVGVLTELKAVDRNYPLFGEFKVQGAGLPLGPADALIGPGLAERLALKIGDRVRYGEANFLVRGIISDEPDRVSEGFTLGPVAIVSLEGLRRTRLIAPGSLFQSKYRIRLAEGGEPEPVIERLQGRFENQGWEFQSRNGAAPGASRFFDRMGQFLSLIGLAALVIAGIGVGNGVTSYLAGKRNGTATLKILGATSQDIGRIYFLEIGIVAAAAVGLGLIAGAVLPLLAISVAGDLLPVQPRFAIHPVPLATSAEYGLLIAFIFALPPLARARLYPAASQFRALVDERRRIDIGTVLVIGAALVLLVATALVSSDNPGFVGMFMGAVVAALILLAAVGSLLRWAARRLPRVRRPLLRTAISNLHRPGSQTVALVIALGLSLTLFVTISAIQTSLRAEIEGSVPKRAPDQFVLDIPAPQRPRFEQVVRRHAPGAALNVVPTLRGTITAYGGTRVSDLEELPEGAWFLRGDRGVTYSADLPESSELVEGSWWPSGYSGPPLVSIDVEAARIMGVGVGDTMTVSILGREIEARIASLRKVNWRSLGFNYILVFSPNSLAGAPHTVAGTISMDGPPSSALNRDLLTAFPFASVIDVGELIGRIQAMLGQMAAAILIAASVTVLAGIAVLVGAIAASRHARSYDSVIIKVLGGTRLQILGSQAIEYAMLAAVLSAFALAIGLYAAHYVVVQLFEFGWAPHWPTVLLTLGAGSVLTLVIGLLGSLPLMAVRPAAALRTA</sequence>
<organism evidence="9 10">
    <name type="scientific">Sphingomonas piscis</name>
    <dbReference type="NCBI Taxonomy" id="2714943"/>
    <lineage>
        <taxon>Bacteria</taxon>
        <taxon>Pseudomonadati</taxon>
        <taxon>Pseudomonadota</taxon>
        <taxon>Alphaproteobacteria</taxon>
        <taxon>Sphingomonadales</taxon>
        <taxon>Sphingomonadaceae</taxon>
        <taxon>Sphingomonas</taxon>
    </lineage>
</organism>
<dbReference type="AlphaFoldDB" id="A0A6G7YN55"/>
<keyword evidence="2" id="KW-1003">Cell membrane</keyword>
<evidence type="ECO:0000313" key="9">
    <source>
        <dbReference type="EMBL" id="QIK78172.1"/>
    </source>
</evidence>
<evidence type="ECO:0000259" key="7">
    <source>
        <dbReference type="Pfam" id="PF02687"/>
    </source>
</evidence>
<keyword evidence="5 6" id="KW-0472">Membrane</keyword>
<feature type="domain" description="MacB-like periplasmic core" evidence="8">
    <location>
        <begin position="30"/>
        <end position="227"/>
    </location>
</feature>
<evidence type="ECO:0000256" key="5">
    <source>
        <dbReference type="ARBA" id="ARBA00023136"/>
    </source>
</evidence>
<dbReference type="InterPro" id="IPR025857">
    <property type="entry name" value="MacB_PCD"/>
</dbReference>
<feature type="transmembrane region" description="Helical" evidence="6">
    <location>
        <begin position="421"/>
        <end position="445"/>
    </location>
</feature>
<feature type="transmembrane region" description="Helical" evidence="6">
    <location>
        <begin position="352"/>
        <end position="372"/>
    </location>
</feature>
<dbReference type="PANTHER" id="PTHR30287">
    <property type="entry name" value="MEMBRANE COMPONENT OF PREDICTED ABC SUPERFAMILY METABOLITE UPTAKE TRANSPORTER"/>
    <property type="match status" value="1"/>
</dbReference>
<feature type="transmembrane region" description="Helical" evidence="6">
    <location>
        <begin position="708"/>
        <end position="732"/>
    </location>
</feature>
<dbReference type="Pfam" id="PF02687">
    <property type="entry name" value="FtsX"/>
    <property type="match status" value="2"/>
</dbReference>
<feature type="transmembrane region" description="Helical" evidence="6">
    <location>
        <begin position="473"/>
        <end position="492"/>
    </location>
</feature>
<dbReference type="Proteomes" id="UP000503222">
    <property type="component" value="Chromosome"/>
</dbReference>
<comment type="subcellular location">
    <subcellularLocation>
        <location evidence="1">Cell membrane</location>
        <topology evidence="1">Multi-pass membrane protein</topology>
    </subcellularLocation>
</comment>
<evidence type="ECO:0000256" key="3">
    <source>
        <dbReference type="ARBA" id="ARBA00022692"/>
    </source>
</evidence>
<dbReference type="EMBL" id="CP049869">
    <property type="protein sequence ID" value="QIK78172.1"/>
    <property type="molecule type" value="Genomic_DNA"/>
</dbReference>
<feature type="transmembrane region" description="Helical" evidence="6">
    <location>
        <begin position="257"/>
        <end position="283"/>
    </location>
</feature>
<reference evidence="9 10" key="1">
    <citation type="submission" date="2020-03" db="EMBL/GenBank/DDBJ databases">
        <title>Sphingomonas sp. nov., isolated from fish.</title>
        <authorList>
            <person name="Hyun D.-W."/>
            <person name="Bae J.-W."/>
        </authorList>
    </citation>
    <scope>NUCLEOTIDE SEQUENCE [LARGE SCALE GENOMIC DNA]</scope>
    <source>
        <strain evidence="9 10">HDW15B</strain>
    </source>
</reference>
<evidence type="ECO:0000313" key="10">
    <source>
        <dbReference type="Proteomes" id="UP000503222"/>
    </source>
</evidence>
<dbReference type="GO" id="GO:0005886">
    <property type="term" value="C:plasma membrane"/>
    <property type="evidence" value="ECO:0007669"/>
    <property type="project" value="UniProtKB-SubCell"/>
</dbReference>
<evidence type="ECO:0000256" key="1">
    <source>
        <dbReference type="ARBA" id="ARBA00004651"/>
    </source>
</evidence>
<evidence type="ECO:0000259" key="8">
    <source>
        <dbReference type="Pfam" id="PF12704"/>
    </source>
</evidence>
<dbReference type="Pfam" id="PF12704">
    <property type="entry name" value="MacB_PCD"/>
    <property type="match status" value="1"/>
</dbReference>
<accession>A0A6G7YN55</accession>
<dbReference type="InterPro" id="IPR003838">
    <property type="entry name" value="ABC3_permease_C"/>
</dbReference>
<feature type="transmembrane region" description="Helical" evidence="6">
    <location>
        <begin position="802"/>
        <end position="826"/>
    </location>
</feature>
<dbReference type="InterPro" id="IPR038766">
    <property type="entry name" value="Membrane_comp_ABC_pdt"/>
</dbReference>
<feature type="transmembrane region" description="Helical" evidence="6">
    <location>
        <begin position="760"/>
        <end position="782"/>
    </location>
</feature>
<protein>
    <submittedName>
        <fullName evidence="9">ABC transporter permease</fullName>
    </submittedName>
</protein>
<feature type="transmembrane region" description="Helical" evidence="6">
    <location>
        <begin position="304"/>
        <end position="332"/>
    </location>
</feature>
<proteinExistence type="predicted"/>
<keyword evidence="3 6" id="KW-0812">Transmembrane</keyword>
<name>A0A6G7YN55_9SPHN</name>
<evidence type="ECO:0000256" key="6">
    <source>
        <dbReference type="SAM" id="Phobius"/>
    </source>
</evidence>
<feature type="domain" description="ABC3 transporter permease C-terminal" evidence="7">
    <location>
        <begin position="714"/>
        <end position="821"/>
    </location>
</feature>
<feature type="transmembrane region" description="Helical" evidence="6">
    <location>
        <begin position="24"/>
        <end position="48"/>
    </location>
</feature>
<feature type="transmembrane region" description="Helical" evidence="6">
    <location>
        <begin position="393"/>
        <end position="415"/>
    </location>
</feature>
<dbReference type="PANTHER" id="PTHR30287:SF1">
    <property type="entry name" value="INNER MEMBRANE PROTEIN"/>
    <property type="match status" value="1"/>
</dbReference>
<keyword evidence="4 6" id="KW-1133">Transmembrane helix</keyword>
<gene>
    <name evidence="9" type="ORF">G7077_03845</name>
</gene>
<keyword evidence="10" id="KW-1185">Reference proteome</keyword>